<keyword evidence="4" id="KW-1185">Reference proteome</keyword>
<evidence type="ECO:0000313" key="2">
    <source>
        <dbReference type="EMBL" id="TDZ91717.1"/>
    </source>
</evidence>
<gene>
    <name evidence="3" type="ORF">CCUG60883_01496</name>
    <name evidence="2" type="ORF">CCUG60885_04348</name>
</gene>
<evidence type="ECO:0000313" key="5">
    <source>
        <dbReference type="Proteomes" id="UP000295685"/>
    </source>
</evidence>
<organism evidence="2 5">
    <name type="scientific">Mycobacteroides salmoniphilum</name>
    <dbReference type="NCBI Taxonomy" id="404941"/>
    <lineage>
        <taxon>Bacteria</taxon>
        <taxon>Bacillati</taxon>
        <taxon>Actinomycetota</taxon>
        <taxon>Actinomycetes</taxon>
        <taxon>Mycobacteriales</taxon>
        <taxon>Mycobacteriaceae</taxon>
        <taxon>Mycobacteroides</taxon>
    </lineage>
</organism>
<proteinExistence type="predicted"/>
<evidence type="ECO:0000259" key="1">
    <source>
        <dbReference type="Pfam" id="PF13810"/>
    </source>
</evidence>
<sequence length="510" mass="54100">MGDPTRAQIEQWRTDQLGAAAKNWGEVADHVEFVLNAAKEAIKSPIGKGQFLDKFKESAEAVIARTPHQIERLRAAKTAAETSQADLKDAKSAAVSAINDAEGDDFTVNQDLSLTDRKTNASLVDRAFRKITKFVHEGIIRLRARALVGVDNRIAAELHKIAAEVSAFRVGGADGTTVLTGGALPPGQSRNLGPIAGTNAPPISGIKGTDLGEVIEIPDGKGGKKLVAIFGDSFSEDRLGGNHYKSVAVEVKGFDEQGKPIWGDVLTGYDGEQGRPPLFPTTGLPGDVTKGPNTLPAGSIVMNNGDVYTMVAATKDLHPDGGTWFTKANGDFSNGWPPIGTSYQTAEASPISQVSGYQAKDGTTYIAANGFDRGQGVTMYRVPDGADVTNRKNWEPWTGDGWGQNGQKAAPLSGQAYGEVSLREVQGKPVLSGFNADTGNVEVRVGAGEPSRILDSPATTVINSGQLPQPYGGYILPNSTLDRLLIMGSQWDTTTNDTYHSGIFEVNPNR</sequence>
<protein>
    <recommendedName>
        <fullName evidence="1">DUF4185 domain-containing protein</fullName>
    </recommendedName>
</protein>
<name>A0A4V3HZ38_9MYCO</name>
<dbReference type="AlphaFoldDB" id="A0A4V3HZ38"/>
<accession>A0A4V3HZ38</accession>
<evidence type="ECO:0000313" key="4">
    <source>
        <dbReference type="Proteomes" id="UP000294844"/>
    </source>
</evidence>
<dbReference type="InterPro" id="IPR025442">
    <property type="entry name" value="DUF4185"/>
</dbReference>
<dbReference type="Proteomes" id="UP000295685">
    <property type="component" value="Unassembled WGS sequence"/>
</dbReference>
<feature type="domain" description="DUF4185" evidence="1">
    <location>
        <begin position="205"/>
        <end position="499"/>
    </location>
</feature>
<dbReference type="RefSeq" id="WP_134149067.1">
    <property type="nucleotide sequence ID" value="NZ_PECK01000009.1"/>
</dbReference>
<comment type="caution">
    <text evidence="2">The sequence shown here is derived from an EMBL/GenBank/DDBJ whole genome shotgun (WGS) entry which is preliminary data.</text>
</comment>
<dbReference type="Proteomes" id="UP000294844">
    <property type="component" value="Unassembled WGS sequence"/>
</dbReference>
<dbReference type="EMBL" id="PECK01000009">
    <property type="protein sequence ID" value="TDZ91717.1"/>
    <property type="molecule type" value="Genomic_DNA"/>
</dbReference>
<dbReference type="EMBL" id="PECM01000006">
    <property type="protein sequence ID" value="TEA06029.1"/>
    <property type="molecule type" value="Genomic_DNA"/>
</dbReference>
<reference evidence="4 5" key="1">
    <citation type="journal article" date="2019" name="Sci. Rep.">
        <title>Extended insight into the Mycobacterium chelonae-abscessus complex through whole genome sequencing of Mycobacterium salmoniphilum outbreak and Mycobacterium salmoniphilum-like strains.</title>
        <authorList>
            <person name="Behra P.R.K."/>
            <person name="Das S."/>
            <person name="Pettersson B.M.F."/>
            <person name="Shirreff L."/>
            <person name="DuCote T."/>
            <person name="Jacobsson K.G."/>
            <person name="Ennis D.G."/>
            <person name="Kirsebom L.A."/>
        </authorList>
    </citation>
    <scope>NUCLEOTIDE SEQUENCE [LARGE SCALE GENOMIC DNA]</scope>
    <source>
        <strain evidence="3 4">CCUG 60883</strain>
        <strain evidence="2 5">CCUG 60885</strain>
    </source>
</reference>
<evidence type="ECO:0000313" key="3">
    <source>
        <dbReference type="EMBL" id="TEA06029.1"/>
    </source>
</evidence>
<dbReference type="OrthoDB" id="4789771at2"/>
<dbReference type="Pfam" id="PF13810">
    <property type="entry name" value="DUF4185"/>
    <property type="match status" value="1"/>
</dbReference>